<dbReference type="GO" id="GO:0044550">
    <property type="term" value="P:secondary metabolite biosynthetic process"/>
    <property type="evidence" value="ECO:0007669"/>
    <property type="project" value="TreeGrafter"/>
</dbReference>
<comment type="caution">
    <text evidence="3">The sequence shown here is derived from an EMBL/GenBank/DDBJ whole genome shotgun (WGS) entry which is preliminary data.</text>
</comment>
<gene>
    <name evidence="3" type="ORF">CLV70_10255</name>
</gene>
<dbReference type="InterPro" id="IPR045851">
    <property type="entry name" value="AMP-bd_C_sf"/>
</dbReference>
<feature type="region of interest" description="Disordered" evidence="1">
    <location>
        <begin position="443"/>
        <end position="462"/>
    </location>
</feature>
<dbReference type="PANTHER" id="PTHR45527">
    <property type="entry name" value="NONRIBOSOMAL PEPTIDE SYNTHETASE"/>
    <property type="match status" value="1"/>
</dbReference>
<dbReference type="RefSeq" id="WP_106125088.1">
    <property type="nucleotide sequence ID" value="NZ_PVZG01000002.1"/>
</dbReference>
<name>A0A2T0SEK6_9ACTN</name>
<dbReference type="GO" id="GO:0005829">
    <property type="term" value="C:cytosol"/>
    <property type="evidence" value="ECO:0007669"/>
    <property type="project" value="TreeGrafter"/>
</dbReference>
<dbReference type="PANTHER" id="PTHR45527:SF1">
    <property type="entry name" value="FATTY ACID SYNTHASE"/>
    <property type="match status" value="1"/>
</dbReference>
<dbReference type="OrthoDB" id="4477213at2"/>
<dbReference type="PRINTS" id="PR00154">
    <property type="entry name" value="AMPBINDING"/>
</dbReference>
<dbReference type="InterPro" id="IPR042099">
    <property type="entry name" value="ANL_N_sf"/>
</dbReference>
<dbReference type="EMBL" id="PVZG01000002">
    <property type="protein sequence ID" value="PRY31844.1"/>
    <property type="molecule type" value="Genomic_DNA"/>
</dbReference>
<dbReference type="PROSITE" id="PS50075">
    <property type="entry name" value="CARRIER"/>
    <property type="match status" value="1"/>
</dbReference>
<organism evidence="3 4">
    <name type="scientific">Pseudosporangium ferrugineum</name>
    <dbReference type="NCBI Taxonomy" id="439699"/>
    <lineage>
        <taxon>Bacteria</taxon>
        <taxon>Bacillati</taxon>
        <taxon>Actinomycetota</taxon>
        <taxon>Actinomycetes</taxon>
        <taxon>Micromonosporales</taxon>
        <taxon>Micromonosporaceae</taxon>
        <taxon>Pseudosporangium</taxon>
    </lineage>
</organism>
<dbReference type="InterPro" id="IPR000873">
    <property type="entry name" value="AMP-dep_synth/lig_dom"/>
</dbReference>
<dbReference type="Proteomes" id="UP000239209">
    <property type="component" value="Unassembled WGS sequence"/>
</dbReference>
<protein>
    <submittedName>
        <fullName evidence="3">Amino acid adenylation domain-containing protein</fullName>
    </submittedName>
</protein>
<dbReference type="Gene3D" id="1.10.1200.10">
    <property type="entry name" value="ACP-like"/>
    <property type="match status" value="1"/>
</dbReference>
<reference evidence="3 4" key="1">
    <citation type="submission" date="2018-03" db="EMBL/GenBank/DDBJ databases">
        <title>Genomic Encyclopedia of Archaeal and Bacterial Type Strains, Phase II (KMG-II): from individual species to whole genera.</title>
        <authorList>
            <person name="Goeker M."/>
        </authorList>
    </citation>
    <scope>NUCLEOTIDE SEQUENCE [LARGE SCALE GENOMIC DNA]</scope>
    <source>
        <strain evidence="3 4">DSM 45348</strain>
    </source>
</reference>
<dbReference type="SUPFAM" id="SSF56801">
    <property type="entry name" value="Acetyl-CoA synthetase-like"/>
    <property type="match status" value="1"/>
</dbReference>
<dbReference type="InterPro" id="IPR020845">
    <property type="entry name" value="AMP-binding_CS"/>
</dbReference>
<accession>A0A2T0SEK6</accession>
<dbReference type="Pfam" id="PF00501">
    <property type="entry name" value="AMP-binding"/>
    <property type="match status" value="1"/>
</dbReference>
<dbReference type="InterPro" id="IPR020459">
    <property type="entry name" value="AMP-binding"/>
</dbReference>
<dbReference type="FunFam" id="3.40.50.12780:FF:000012">
    <property type="entry name" value="Non-ribosomal peptide synthetase"/>
    <property type="match status" value="1"/>
</dbReference>
<dbReference type="Pfam" id="PF00550">
    <property type="entry name" value="PP-binding"/>
    <property type="match status" value="1"/>
</dbReference>
<dbReference type="Pfam" id="PF13193">
    <property type="entry name" value="AMP-binding_C"/>
    <property type="match status" value="1"/>
</dbReference>
<evidence type="ECO:0000313" key="4">
    <source>
        <dbReference type="Proteomes" id="UP000239209"/>
    </source>
</evidence>
<evidence type="ECO:0000313" key="3">
    <source>
        <dbReference type="EMBL" id="PRY31844.1"/>
    </source>
</evidence>
<dbReference type="SUPFAM" id="SSF47336">
    <property type="entry name" value="ACP-like"/>
    <property type="match status" value="1"/>
</dbReference>
<dbReference type="InterPro" id="IPR010071">
    <property type="entry name" value="AA_adenyl_dom"/>
</dbReference>
<dbReference type="Gene3D" id="3.40.50.12780">
    <property type="entry name" value="N-terminal domain of ligase-like"/>
    <property type="match status" value="1"/>
</dbReference>
<evidence type="ECO:0000256" key="1">
    <source>
        <dbReference type="SAM" id="MobiDB-lite"/>
    </source>
</evidence>
<dbReference type="GO" id="GO:0043041">
    <property type="term" value="P:amino acid activation for nonribosomal peptide biosynthetic process"/>
    <property type="evidence" value="ECO:0007669"/>
    <property type="project" value="TreeGrafter"/>
</dbReference>
<dbReference type="InterPro" id="IPR036736">
    <property type="entry name" value="ACP-like_sf"/>
</dbReference>
<sequence>MDARHFFTHPEYGTRPERATHGLVVPLPAGGLAGGSPVQVWSQTLPVPRRHHEAARQRRRELRRPVPAPGVRAVLLRYADGRADLVLSAHRAALGPADLDRLARELTGAATPGTPPAPGAPPGPWTAPVAPAPAFGLGDGTRAGRYARAELGSVPCPRPEPAQLVAATALVLARYGEPAAFAVVGPDAVTVAVPEVADDDTLDALTRRAEAGLHAGPDADRLPALGILLPATDPAVRCEPAAPPFPVTVAWRWQPDGRLTGHCLFDEAYLAPAVAAAFAPQLLRAAAALAGRPLSTLVSDVELMTPEETARVLGAGRTPAGTGRRRGTVHAAFAALARERPDAPAFTDGATTLTYGELSGRAELLAAAMRDRGAGPGTRVGVCLDRGAELMTVLLGVLMTGAAYVPMDVRAPADRLAFTVRDARPALVVTDVDGFPEVDGVPLTSPDKLRADGPAARPVASAGGPDDPAYIIYTSGSTGRPKGVLVPHRNVMALLDATAGDLGLGPGDVWTLFHSAAFDFSVWEMWGCLLTGGRLVGVPYWVSRSPEEFHELVSRERVTVLSQTPSAFAQLRDADAEAPRGLSVRLVVFGGEPLDASALRAFHDRHPRTRLVNMFGITETTVHVTTRTVTPADMASRSRSVGTALPGWSVSVRDGRGRPLPFGAEGEIWVGGAGVAAGYLNRDELTSARFRPDGHAGGTIYRSGDRGRLRPDGQLEHLGRLDNQVQLRGHRVEPDEVRAVLREQPGVTEAAVVVTGAAEEARLDAYVVLDGGSATAVRRAAARMLPEYMLPSTVTAVPALPLTINGKLDVAALPAPTGGEPPAPAADPPPADGITGALLDIWGSVFGRAVTVDDDFFELGGNSLLAVRLFAAQSRAGLPRVSLRELYLRPTITRLADAMANAPAGTGA</sequence>
<dbReference type="InterPro" id="IPR025110">
    <property type="entry name" value="AMP-bd_C"/>
</dbReference>
<keyword evidence="4" id="KW-1185">Reference proteome</keyword>
<dbReference type="Gene3D" id="3.30.300.30">
    <property type="match status" value="1"/>
</dbReference>
<proteinExistence type="predicted"/>
<feature type="domain" description="Carrier" evidence="2">
    <location>
        <begin position="829"/>
        <end position="903"/>
    </location>
</feature>
<evidence type="ECO:0000259" key="2">
    <source>
        <dbReference type="PROSITE" id="PS50075"/>
    </source>
</evidence>
<dbReference type="InterPro" id="IPR009081">
    <property type="entry name" value="PP-bd_ACP"/>
</dbReference>
<dbReference type="NCBIfam" id="TIGR01733">
    <property type="entry name" value="AA-adenyl-dom"/>
    <property type="match status" value="1"/>
</dbReference>
<dbReference type="PROSITE" id="PS00455">
    <property type="entry name" value="AMP_BINDING"/>
    <property type="match status" value="1"/>
</dbReference>
<dbReference type="AlphaFoldDB" id="A0A2T0SEK6"/>
<dbReference type="GO" id="GO:0031177">
    <property type="term" value="F:phosphopantetheine binding"/>
    <property type="evidence" value="ECO:0007669"/>
    <property type="project" value="TreeGrafter"/>
</dbReference>